<dbReference type="PANTHER" id="PTHR33361">
    <property type="entry name" value="GLR0591 PROTEIN"/>
    <property type="match status" value="1"/>
</dbReference>
<accession>A0ABT8RE84</accession>
<organism evidence="2 3">
    <name type="scientific">Rhodocytophaga aerolata</name>
    <dbReference type="NCBI Taxonomy" id="455078"/>
    <lineage>
        <taxon>Bacteria</taxon>
        <taxon>Pseudomonadati</taxon>
        <taxon>Bacteroidota</taxon>
        <taxon>Cytophagia</taxon>
        <taxon>Cytophagales</taxon>
        <taxon>Rhodocytophagaceae</taxon>
        <taxon>Rhodocytophaga</taxon>
    </lineage>
</organism>
<dbReference type="EMBL" id="JAUKPO010000015">
    <property type="protein sequence ID" value="MDO1449035.1"/>
    <property type="molecule type" value="Genomic_DNA"/>
</dbReference>
<evidence type="ECO:0000313" key="2">
    <source>
        <dbReference type="EMBL" id="MDO1449035.1"/>
    </source>
</evidence>
<reference evidence="2" key="1">
    <citation type="submission" date="2023-07" db="EMBL/GenBank/DDBJ databases">
        <title>The genome sequence of Rhodocytophaga aerolata KACC 12507.</title>
        <authorList>
            <person name="Zhang X."/>
        </authorList>
    </citation>
    <scope>NUCLEOTIDE SEQUENCE</scope>
    <source>
        <strain evidence="2">KACC 12507</strain>
    </source>
</reference>
<protein>
    <submittedName>
        <fullName evidence="2">DUF885 family protein</fullName>
    </submittedName>
</protein>
<dbReference type="SUPFAM" id="SSF55486">
    <property type="entry name" value="Metalloproteases ('zincins'), catalytic domain"/>
    <property type="match status" value="1"/>
</dbReference>
<evidence type="ECO:0000313" key="3">
    <source>
        <dbReference type="Proteomes" id="UP001168528"/>
    </source>
</evidence>
<comment type="caution">
    <text evidence="2">The sequence shown here is derived from an EMBL/GenBank/DDBJ whole genome shotgun (WGS) entry which is preliminary data.</text>
</comment>
<proteinExistence type="predicted"/>
<dbReference type="InterPro" id="IPR010281">
    <property type="entry name" value="DUF885"/>
</dbReference>
<dbReference type="PANTHER" id="PTHR33361:SF2">
    <property type="entry name" value="DUF885 DOMAIN-CONTAINING PROTEIN"/>
    <property type="match status" value="1"/>
</dbReference>
<dbReference type="Proteomes" id="UP001168528">
    <property type="component" value="Unassembled WGS sequence"/>
</dbReference>
<gene>
    <name evidence="2" type="ORF">Q0590_22345</name>
</gene>
<keyword evidence="3" id="KW-1185">Reference proteome</keyword>
<dbReference type="RefSeq" id="WP_302039836.1">
    <property type="nucleotide sequence ID" value="NZ_JAUKPO010000015.1"/>
</dbReference>
<feature type="signal peptide" evidence="1">
    <location>
        <begin position="1"/>
        <end position="26"/>
    </location>
</feature>
<dbReference type="Pfam" id="PF05960">
    <property type="entry name" value="DUF885"/>
    <property type="match status" value="1"/>
</dbReference>
<sequence length="583" mass="67758">MHQVKKYIHCSIIVCLIAGTSCQVLAQSGASTNPSALFTQTSEVHHLLVQYEADKGSLSRFYFVKNSPERRERLKKLYEEYLQKLRQLTFENFSTSGKIDYIVFEKDLTEELRQLAIEEKEYTQISPWIVFADKIYAIEKSRRRGAVPQAEQIAADLTAVCKQITEAKKILAAQPAIDGALARRAESTVKGLQEALKSVYEFYNEYDPQFSWWVPEPYKQADSLLASYASLLSTKRKTVSPQKDDGSGIAGNPIGREELVRQLQYELIPYSPEELIDIANKEFAWCDQEMLKASREMGFGDKWREAMEKVKNTYVPVGKQPELILRLYNESIRFLKENDLITIPPVAEETWRMSMMSAERQLVNPFFLGGEEIIISYPTNRMQPADKLMSMRGNNPHFSRATVHHELIAGHHLQFFMNDRYKTYRHFYTPFWTEGWALYWEFILWDLKFPQSPEDKIGMLFWRMHRCARILFSLNYHLGKWTPQQCIDFLVERVGHERANAEGEVRRSFEGGYSPLYQLAYMVGGLQFYALKKELVDSGKLTFKQFHDAVMQENALPVELIRASLTNQPLSKSYKPSWKFYTK</sequence>
<name>A0ABT8RE84_9BACT</name>
<feature type="chain" id="PRO_5045211529" evidence="1">
    <location>
        <begin position="27"/>
        <end position="583"/>
    </location>
</feature>
<keyword evidence="1" id="KW-0732">Signal</keyword>
<evidence type="ECO:0000256" key="1">
    <source>
        <dbReference type="SAM" id="SignalP"/>
    </source>
</evidence>
<dbReference type="PROSITE" id="PS51257">
    <property type="entry name" value="PROKAR_LIPOPROTEIN"/>
    <property type="match status" value="1"/>
</dbReference>